<comment type="cofactor">
    <cofactor evidence="1">
        <name>Mg(2+)</name>
        <dbReference type="ChEBI" id="CHEBI:18420"/>
    </cofactor>
</comment>
<dbReference type="Gene3D" id="2.40.33.10">
    <property type="entry name" value="PK beta-barrel domain-like"/>
    <property type="match status" value="1"/>
</dbReference>
<evidence type="ECO:0000256" key="9">
    <source>
        <dbReference type="ARBA" id="ARBA00022777"/>
    </source>
</evidence>
<dbReference type="UniPathway" id="UPA00109">
    <property type="reaction ID" value="UER00188"/>
</dbReference>
<comment type="subunit">
    <text evidence="5">Homotetramer.</text>
</comment>
<keyword evidence="20" id="KW-1185">Reference proteome</keyword>
<keyword evidence="10" id="KW-0067">ATP-binding</keyword>
<protein>
    <recommendedName>
        <fullName evidence="15 16">Pyruvate kinase</fullName>
        <ecNumber evidence="15 16">2.7.1.40</ecNumber>
    </recommendedName>
</protein>
<evidence type="ECO:0000256" key="2">
    <source>
        <dbReference type="ARBA" id="ARBA00001958"/>
    </source>
</evidence>
<dbReference type="OrthoDB" id="9812123at2"/>
<dbReference type="PATRIC" id="fig|1778263.3.peg.235"/>
<evidence type="ECO:0000256" key="1">
    <source>
        <dbReference type="ARBA" id="ARBA00001946"/>
    </source>
</evidence>
<dbReference type="Gene3D" id="3.40.1380.20">
    <property type="entry name" value="Pyruvate kinase, C-terminal domain"/>
    <property type="match status" value="1"/>
</dbReference>
<sequence length="470" mass="50666">MKKTKIVCTIGPKTESEEVLSSLLNAGMNVMRLNFSHGNYEEHGQRIKNLRAVLNKTGQHAAILLDTKGPEIRTMKLKDSTDVSLRSGQTFNFTTDQSVIGNSKCVAVTYPGLTEDLSVGNTVLVDDGLLGMTVTSITQDTVVCKVLNNGELGENKGVNLPGVPINLPALAEKDKRDLIFGIEQGVDFIAASFIRKRSDVLEIRAHLKQYGGENIQIISKIENQEGLNNFDEILEASDGIMVARGDLGVEIPVEEVIFAQKMMIEKCNRARKVVITATQMLDSMIKNPRPTRAEAGDVANAILDGTDAVMLSGESAKGKYPLEAVTIMSTICERTDRIQPSCIVYLDDSCKLSITEAVCRGAVETAEKLESPLILVATEGGKSAKSVRKYFPKAEILALTTNPLTARQLLLSKGIVCQLVNEIASTDDFYRIGKALALESGLAAKGDIIVMVSGALVPSGTTNTASVHLL</sequence>
<evidence type="ECO:0000256" key="4">
    <source>
        <dbReference type="ARBA" id="ARBA00008663"/>
    </source>
</evidence>
<evidence type="ECO:0000256" key="16">
    <source>
        <dbReference type="RuleBase" id="RU000504"/>
    </source>
</evidence>
<dbReference type="InterPro" id="IPR015793">
    <property type="entry name" value="Pyrv_Knase_brl"/>
</dbReference>
<keyword evidence="14 19" id="KW-0670">Pyruvate</keyword>
<dbReference type="Pfam" id="PF00224">
    <property type="entry name" value="PK"/>
    <property type="match status" value="1"/>
</dbReference>
<dbReference type="AlphaFoldDB" id="A0A143WTZ8"/>
<dbReference type="GO" id="GO:0004743">
    <property type="term" value="F:pyruvate kinase activity"/>
    <property type="evidence" value="ECO:0007669"/>
    <property type="project" value="UniProtKB-UniRule"/>
</dbReference>
<dbReference type="KEGG" id="hed:TPER_HE00237"/>
<evidence type="ECO:0000256" key="10">
    <source>
        <dbReference type="ARBA" id="ARBA00022840"/>
    </source>
</evidence>
<evidence type="ECO:0000256" key="6">
    <source>
        <dbReference type="ARBA" id="ARBA00022679"/>
    </source>
</evidence>
<dbReference type="Gene3D" id="3.20.20.60">
    <property type="entry name" value="Phosphoenolpyruvate-binding domains"/>
    <property type="match status" value="1"/>
</dbReference>
<keyword evidence="9 16" id="KW-0418">Kinase</keyword>
<comment type="catalytic activity">
    <reaction evidence="16">
        <text>pyruvate + ATP = phosphoenolpyruvate + ADP + H(+)</text>
        <dbReference type="Rhea" id="RHEA:18157"/>
        <dbReference type="ChEBI" id="CHEBI:15361"/>
        <dbReference type="ChEBI" id="CHEBI:15378"/>
        <dbReference type="ChEBI" id="CHEBI:30616"/>
        <dbReference type="ChEBI" id="CHEBI:58702"/>
        <dbReference type="ChEBI" id="CHEBI:456216"/>
        <dbReference type="EC" id="2.7.1.40"/>
    </reaction>
</comment>
<dbReference type="InterPro" id="IPR001697">
    <property type="entry name" value="Pyr_Knase"/>
</dbReference>
<dbReference type="FunFam" id="2.40.33.10:FF:000001">
    <property type="entry name" value="Pyruvate kinase"/>
    <property type="match status" value="1"/>
</dbReference>
<dbReference type="SUPFAM" id="SSF51621">
    <property type="entry name" value="Phosphoenolpyruvate/pyruvate domain"/>
    <property type="match status" value="1"/>
</dbReference>
<name>A0A143WTZ8_9ENTR</name>
<comment type="cofactor">
    <cofactor evidence="2">
        <name>K(+)</name>
        <dbReference type="ChEBI" id="CHEBI:29103"/>
    </cofactor>
</comment>
<accession>A0A143WTZ8</accession>
<dbReference type="Pfam" id="PF02887">
    <property type="entry name" value="PK_C"/>
    <property type="match status" value="1"/>
</dbReference>
<dbReference type="PROSITE" id="PS00110">
    <property type="entry name" value="PYRUVATE_KINASE"/>
    <property type="match status" value="1"/>
</dbReference>
<dbReference type="SUPFAM" id="SSF52935">
    <property type="entry name" value="PK C-terminal domain-like"/>
    <property type="match status" value="1"/>
</dbReference>
<dbReference type="NCBIfam" id="NF004978">
    <property type="entry name" value="PRK06354.1"/>
    <property type="match status" value="1"/>
</dbReference>
<evidence type="ECO:0000256" key="11">
    <source>
        <dbReference type="ARBA" id="ARBA00022842"/>
    </source>
</evidence>
<evidence type="ECO:0000256" key="7">
    <source>
        <dbReference type="ARBA" id="ARBA00022723"/>
    </source>
</evidence>
<keyword evidence="13 16" id="KW-0324">Glycolysis</keyword>
<keyword evidence="12" id="KW-0630">Potassium</keyword>
<dbReference type="RefSeq" id="WP_067567716.1">
    <property type="nucleotide sequence ID" value="NZ_LN999835.1"/>
</dbReference>
<evidence type="ECO:0000259" key="17">
    <source>
        <dbReference type="Pfam" id="PF00224"/>
    </source>
</evidence>
<dbReference type="GO" id="GO:0016301">
    <property type="term" value="F:kinase activity"/>
    <property type="evidence" value="ECO:0007669"/>
    <property type="project" value="UniProtKB-KW"/>
</dbReference>
<dbReference type="CDD" id="cd00288">
    <property type="entry name" value="Pyruvate_Kinase"/>
    <property type="match status" value="1"/>
</dbReference>
<proteinExistence type="inferred from homology"/>
<dbReference type="EMBL" id="LN999835">
    <property type="protein sequence ID" value="CUX97168.1"/>
    <property type="molecule type" value="Genomic_DNA"/>
</dbReference>
<dbReference type="NCBIfam" id="NF004491">
    <property type="entry name" value="PRK05826.1"/>
    <property type="match status" value="1"/>
</dbReference>
<dbReference type="GO" id="GO:0030955">
    <property type="term" value="F:potassium ion binding"/>
    <property type="evidence" value="ECO:0007669"/>
    <property type="project" value="UniProtKB-UniRule"/>
</dbReference>
<evidence type="ECO:0000256" key="3">
    <source>
        <dbReference type="ARBA" id="ARBA00004997"/>
    </source>
</evidence>
<evidence type="ECO:0000313" key="20">
    <source>
        <dbReference type="Proteomes" id="UP000095477"/>
    </source>
</evidence>
<dbReference type="InterPro" id="IPR015806">
    <property type="entry name" value="Pyrv_Knase_insert_dom_sf"/>
</dbReference>
<comment type="pathway">
    <text evidence="3 16">Carbohydrate degradation; glycolysis; pyruvate from D-glyceraldehyde 3-phosphate: step 5/5.</text>
</comment>
<dbReference type="NCBIfam" id="TIGR01064">
    <property type="entry name" value="pyruv_kin"/>
    <property type="match status" value="1"/>
</dbReference>
<dbReference type="GO" id="GO:0005524">
    <property type="term" value="F:ATP binding"/>
    <property type="evidence" value="ECO:0007669"/>
    <property type="project" value="UniProtKB-KW"/>
</dbReference>
<dbReference type="InterPro" id="IPR036918">
    <property type="entry name" value="Pyrv_Knase_C_sf"/>
</dbReference>
<dbReference type="GO" id="GO:0000287">
    <property type="term" value="F:magnesium ion binding"/>
    <property type="evidence" value="ECO:0007669"/>
    <property type="project" value="UniProtKB-UniRule"/>
</dbReference>
<dbReference type="NCBIfam" id="NF006664">
    <property type="entry name" value="PRK09206.1"/>
    <property type="match status" value="1"/>
</dbReference>
<evidence type="ECO:0000256" key="5">
    <source>
        <dbReference type="ARBA" id="ARBA00011881"/>
    </source>
</evidence>
<dbReference type="InterPro" id="IPR015813">
    <property type="entry name" value="Pyrv/PenolPyrv_kinase-like_dom"/>
</dbReference>
<dbReference type="GO" id="GO:0006950">
    <property type="term" value="P:response to stress"/>
    <property type="evidence" value="ECO:0007669"/>
    <property type="project" value="UniProtKB-ARBA"/>
</dbReference>
<evidence type="ECO:0000256" key="14">
    <source>
        <dbReference type="ARBA" id="ARBA00023317"/>
    </source>
</evidence>
<keyword evidence="11 16" id="KW-0460">Magnesium</keyword>
<evidence type="ECO:0000313" key="19">
    <source>
        <dbReference type="EMBL" id="CUX97168.1"/>
    </source>
</evidence>
<feature type="domain" description="Pyruvate kinase barrel" evidence="17">
    <location>
        <begin position="1"/>
        <end position="325"/>
    </location>
</feature>
<dbReference type="FunFam" id="3.20.20.60:FF:000001">
    <property type="entry name" value="Pyruvate kinase"/>
    <property type="match status" value="1"/>
</dbReference>
<comment type="similarity">
    <text evidence="4 16">Belongs to the pyruvate kinase family.</text>
</comment>
<dbReference type="PRINTS" id="PR01050">
    <property type="entry name" value="PYRUVTKNASE"/>
</dbReference>
<feature type="domain" description="Pyruvate kinase C-terminal" evidence="18">
    <location>
        <begin position="356"/>
        <end position="468"/>
    </location>
</feature>
<dbReference type="Proteomes" id="UP000095477">
    <property type="component" value="Chromosome I"/>
</dbReference>
<keyword evidence="6 16" id="KW-0808">Transferase</keyword>
<dbReference type="FunFam" id="3.40.1380.20:FF:000003">
    <property type="entry name" value="Pyruvate kinase"/>
    <property type="match status" value="1"/>
</dbReference>
<dbReference type="InterPro" id="IPR018209">
    <property type="entry name" value="Pyrv_Knase_AS"/>
</dbReference>
<dbReference type="InterPro" id="IPR015795">
    <property type="entry name" value="Pyrv_Knase_C"/>
</dbReference>
<evidence type="ECO:0000256" key="8">
    <source>
        <dbReference type="ARBA" id="ARBA00022741"/>
    </source>
</evidence>
<dbReference type="STRING" id="1778263.TPER_HE00237"/>
<evidence type="ECO:0000259" key="18">
    <source>
        <dbReference type="Pfam" id="PF02887"/>
    </source>
</evidence>
<organism evidence="19 20">
    <name type="scientific">Candidatus Hoaglandella endobia</name>
    <dbReference type="NCBI Taxonomy" id="1778263"/>
    <lineage>
        <taxon>Bacteria</taxon>
        <taxon>Pseudomonadati</taxon>
        <taxon>Pseudomonadota</taxon>
        <taxon>Gammaproteobacteria</taxon>
        <taxon>Enterobacterales</taxon>
        <taxon>Enterobacteriaceae</taxon>
        <taxon>Candidatus Hoaglandella</taxon>
    </lineage>
</organism>
<keyword evidence="8" id="KW-0547">Nucleotide-binding</keyword>
<dbReference type="SUPFAM" id="SSF50800">
    <property type="entry name" value="PK beta-barrel domain-like"/>
    <property type="match status" value="1"/>
</dbReference>
<dbReference type="InterPro" id="IPR040442">
    <property type="entry name" value="Pyrv_kinase-like_dom_sf"/>
</dbReference>
<evidence type="ECO:0000256" key="12">
    <source>
        <dbReference type="ARBA" id="ARBA00022958"/>
    </source>
</evidence>
<dbReference type="PANTHER" id="PTHR11817">
    <property type="entry name" value="PYRUVATE KINASE"/>
    <property type="match status" value="1"/>
</dbReference>
<reference evidence="20" key="1">
    <citation type="submission" date="2016-01" db="EMBL/GenBank/DDBJ databases">
        <authorList>
            <person name="Husnik F."/>
        </authorList>
    </citation>
    <scope>NUCLEOTIDE SEQUENCE [LARGE SCALE GENOMIC DNA]</scope>
</reference>
<dbReference type="EC" id="2.7.1.40" evidence="15 16"/>
<keyword evidence="7" id="KW-0479">Metal-binding</keyword>
<gene>
    <name evidence="19" type="primary">pykF</name>
    <name evidence="19" type="ORF">TPER_HE00237</name>
</gene>
<evidence type="ECO:0000256" key="15">
    <source>
        <dbReference type="NCBIfam" id="TIGR01064"/>
    </source>
</evidence>
<dbReference type="InterPro" id="IPR011037">
    <property type="entry name" value="Pyrv_Knase-like_insert_dom_sf"/>
</dbReference>
<evidence type="ECO:0000256" key="13">
    <source>
        <dbReference type="ARBA" id="ARBA00023152"/>
    </source>
</evidence>